<reference evidence="4" key="1">
    <citation type="submission" date="2017-02" db="UniProtKB">
        <authorList>
            <consortium name="WormBaseParasite"/>
        </authorList>
    </citation>
    <scope>IDENTIFICATION</scope>
</reference>
<gene>
    <name evidence="2" type="ORF">BTMF_LOCUS13600</name>
</gene>
<dbReference type="WBParaSite" id="BTMF_0001560801-mRNA-1">
    <property type="protein sequence ID" value="BTMF_0001560801-mRNA-1"/>
    <property type="gene ID" value="BTMF_0001560801"/>
</dbReference>
<accession>A0A0R3R6G4</accession>
<evidence type="ECO:0000313" key="3">
    <source>
        <dbReference type="Proteomes" id="UP000280834"/>
    </source>
</evidence>
<dbReference type="AlphaFoldDB" id="A0A0R3R6G4"/>
<reference evidence="2 3" key="2">
    <citation type="submission" date="2018-11" db="EMBL/GenBank/DDBJ databases">
        <authorList>
            <consortium name="Pathogen Informatics"/>
        </authorList>
    </citation>
    <scope>NUCLEOTIDE SEQUENCE [LARGE SCALE GENOMIC DNA]</scope>
</reference>
<dbReference type="STRING" id="42155.A0A0R3R6G4"/>
<evidence type="ECO:0000313" key="2">
    <source>
        <dbReference type="EMBL" id="VDO46290.1"/>
    </source>
</evidence>
<name>A0A0R3R6G4_9BILA</name>
<dbReference type="EMBL" id="UZAG01020275">
    <property type="protein sequence ID" value="VDO46290.1"/>
    <property type="molecule type" value="Genomic_DNA"/>
</dbReference>
<sequence>MVSISCRVTTDRPDLEQERSNPLRCKGCLDESKPSRQEQSVQSIQPDGLPLVTNRGISLLQKNVQPAVSHHLQNKLKTKHLSWKSYFPNCNKNPDGRQPILLSMLLRKLFSTFDVAMLCYSKQLSL</sequence>
<dbReference type="Proteomes" id="UP000280834">
    <property type="component" value="Unassembled WGS sequence"/>
</dbReference>
<evidence type="ECO:0000256" key="1">
    <source>
        <dbReference type="SAM" id="MobiDB-lite"/>
    </source>
</evidence>
<organism evidence="4">
    <name type="scientific">Brugia timori</name>
    <dbReference type="NCBI Taxonomy" id="42155"/>
    <lineage>
        <taxon>Eukaryota</taxon>
        <taxon>Metazoa</taxon>
        <taxon>Ecdysozoa</taxon>
        <taxon>Nematoda</taxon>
        <taxon>Chromadorea</taxon>
        <taxon>Rhabditida</taxon>
        <taxon>Spirurina</taxon>
        <taxon>Spiruromorpha</taxon>
        <taxon>Filarioidea</taxon>
        <taxon>Onchocercidae</taxon>
        <taxon>Brugia</taxon>
    </lineage>
</organism>
<keyword evidence="3" id="KW-1185">Reference proteome</keyword>
<protein>
    <submittedName>
        <fullName evidence="2 4">Uncharacterized protein</fullName>
    </submittedName>
</protein>
<feature type="region of interest" description="Disordered" evidence="1">
    <location>
        <begin position="1"/>
        <end position="47"/>
    </location>
</feature>
<evidence type="ECO:0000313" key="4">
    <source>
        <dbReference type="WBParaSite" id="BTMF_0001560801-mRNA-1"/>
    </source>
</evidence>
<feature type="compositionally biased region" description="Basic and acidic residues" evidence="1">
    <location>
        <begin position="9"/>
        <end position="36"/>
    </location>
</feature>
<proteinExistence type="predicted"/>